<name>A0A7G1HTV0_9BACT</name>
<evidence type="ECO:0000256" key="1">
    <source>
        <dbReference type="SAM" id="SignalP"/>
    </source>
</evidence>
<keyword evidence="1" id="KW-0732">Signal</keyword>
<gene>
    <name evidence="2" type="ORF">Cop2CBH44_02070</name>
</gene>
<organism evidence="2 3">
    <name type="scientific">Coprobacter secundus subsp. similis</name>
    <dbReference type="NCBI Taxonomy" id="2751153"/>
    <lineage>
        <taxon>Bacteria</taxon>
        <taxon>Pseudomonadati</taxon>
        <taxon>Bacteroidota</taxon>
        <taxon>Bacteroidia</taxon>
        <taxon>Bacteroidales</taxon>
        <taxon>Barnesiellaceae</taxon>
        <taxon>Coprobacter</taxon>
    </lineage>
</organism>
<evidence type="ECO:0000313" key="2">
    <source>
        <dbReference type="EMBL" id="BCI61854.1"/>
    </source>
</evidence>
<accession>A0A7G1HTV0</accession>
<dbReference type="EMBL" id="AP023322">
    <property type="protein sequence ID" value="BCI61854.1"/>
    <property type="molecule type" value="Genomic_DNA"/>
</dbReference>
<feature type="chain" id="PRO_5028932998" evidence="1">
    <location>
        <begin position="24"/>
        <end position="681"/>
    </location>
</feature>
<evidence type="ECO:0000313" key="3">
    <source>
        <dbReference type="Proteomes" id="UP000594042"/>
    </source>
</evidence>
<proteinExistence type="predicted"/>
<protein>
    <submittedName>
        <fullName evidence="2">Uncharacterized protein</fullName>
    </submittedName>
</protein>
<dbReference type="RefSeq" id="WP_200755395.1">
    <property type="nucleotide sequence ID" value="NZ_AP023322.1"/>
</dbReference>
<dbReference type="AlphaFoldDB" id="A0A7G1HTV0"/>
<sequence>MSKQEKIILAGLSLLLVTSTLKAQTWETYPDTWVAVDELGRNVAQSDEGVTRGSIDKNCTVGMFYYIWHGMHPMAGKDVTELLKENPDNPDWGAEQTFHWGSKPWLGYYTAGDKYVVAKHMQMLVDAGVDFLFLDATNSYHYPTRVEVLMREMDRREALGMKSPKLAFMVHSNATATAENIYNTFYKDSKYDKYWFEYEGKPLLLGNKAEISHTLVKGLVDRFTFRNSWAWMGGANADEWAWLEYYPQRPGWTSVYNSILGTTVKKTEQISVSVAQHATTKVGKSYHGGKQPAYDKYGLCEETPYGLYFQEQWNHAIDVHPPIVMVTQFNEWIAQRFVIHNQGEYGNIRPGATAKIGETYFVDVYNAEFSRDLEPGTHPLIRDNYYLQLVSNTRKYRGVNKIPVPTVNLSIDINGDFSQWDAEPVEYRDDKGDVAYISRDVQTAETLERKSNDIVMAKVTKDAGNIYFYVETMDDISDFESSKYWMRLLLNTDTDYTTGWGGYDYMVYKDAATGKYSLMKNRQDKFLWETVTPVEYKVVGNRMHVSVPRAALGLAGDRDIDFKWADNITDNDPDIMTFISDGDVAPNGRFNYRYKGASLPSAVSRVEKDDTNFTITCTDGNVAFSYNDSAEVSIQVFDIMGRMMKSIEEPGHGARMILDDGVYMTRYSLDGRSGTQKFVVR</sequence>
<feature type="signal peptide" evidence="1">
    <location>
        <begin position="1"/>
        <end position="23"/>
    </location>
</feature>
<dbReference type="Proteomes" id="UP000594042">
    <property type="component" value="Chromosome"/>
</dbReference>
<dbReference type="KEGG" id="copr:Cop2CBH44_02070"/>
<keyword evidence="3" id="KW-1185">Reference proteome</keyword>
<dbReference type="Gene3D" id="3.20.20.80">
    <property type="entry name" value="Glycosidases"/>
    <property type="match status" value="1"/>
</dbReference>
<reference evidence="3" key="1">
    <citation type="submission" date="2020-07" db="EMBL/GenBank/DDBJ databases">
        <title>Complete genome sequencing of Coprobacter sp. strain 2CBH44.</title>
        <authorList>
            <person name="Sakamoto M."/>
            <person name="Murakami T."/>
            <person name="Mori H."/>
        </authorList>
    </citation>
    <scope>NUCLEOTIDE SEQUENCE [LARGE SCALE GENOMIC DNA]</scope>
    <source>
        <strain evidence="3">2CBH44</strain>
    </source>
</reference>